<gene>
    <name evidence="2" type="ORF">METZ01_LOCUS84723</name>
</gene>
<evidence type="ECO:0000313" key="2">
    <source>
        <dbReference type="EMBL" id="SVA31869.1"/>
    </source>
</evidence>
<reference evidence="2" key="1">
    <citation type="submission" date="2018-05" db="EMBL/GenBank/DDBJ databases">
        <authorList>
            <person name="Lanie J.A."/>
            <person name="Ng W.-L."/>
            <person name="Kazmierczak K.M."/>
            <person name="Andrzejewski T.M."/>
            <person name="Davidsen T.M."/>
            <person name="Wayne K.J."/>
            <person name="Tettelin H."/>
            <person name="Glass J.I."/>
            <person name="Rusch D."/>
            <person name="Podicherti R."/>
            <person name="Tsui H.-C.T."/>
            <person name="Winkler M.E."/>
        </authorList>
    </citation>
    <scope>NUCLEOTIDE SEQUENCE</scope>
</reference>
<dbReference type="SUPFAM" id="SSF52540">
    <property type="entry name" value="P-loop containing nucleoside triphosphate hydrolases"/>
    <property type="match status" value="1"/>
</dbReference>
<dbReference type="InterPro" id="IPR010766">
    <property type="entry name" value="DRTGG"/>
</dbReference>
<accession>A0A381UUR1</accession>
<organism evidence="2">
    <name type="scientific">marine metagenome</name>
    <dbReference type="NCBI Taxonomy" id="408172"/>
    <lineage>
        <taxon>unclassified sequences</taxon>
        <taxon>metagenomes</taxon>
        <taxon>ecological metagenomes</taxon>
    </lineage>
</organism>
<sequence>MGILYVVSDTDRAGKTSFCASLASILLDMGHKVSVSKAIFSDQDKKDLDSYSSVLGSNFSKLSGQSFDVTDVGEEIKSVAKDVDTLLVEASNTLSRDEHIDLVKNIGAKVIHVTKCEQAIASIPFGTSFGQDLIGTVLNFLTRYKGTEAYEVVIPNLEKSGINVLGLIPENRTLLSLTVKQICESLEGTFFGGEEYGEDLVESFMVGGFGMDPGQYIFSRQDKKAVVVRGDRPDVQMSALDTDMECFIMTGGFEPIEYVKYEANEEEVSI</sequence>
<dbReference type="EMBL" id="UINC01007182">
    <property type="protein sequence ID" value="SVA31869.1"/>
    <property type="molecule type" value="Genomic_DNA"/>
</dbReference>
<protein>
    <recommendedName>
        <fullName evidence="1">DRTGG domain-containing protein</fullName>
    </recommendedName>
</protein>
<dbReference type="InterPro" id="IPR028979">
    <property type="entry name" value="Ser_kin/Pase_Hpr-like_N_sf"/>
</dbReference>
<dbReference type="AlphaFoldDB" id="A0A381UUR1"/>
<dbReference type="Gene3D" id="3.40.50.300">
    <property type="entry name" value="P-loop containing nucleotide triphosphate hydrolases"/>
    <property type="match status" value="1"/>
</dbReference>
<dbReference type="InterPro" id="IPR027417">
    <property type="entry name" value="P-loop_NTPase"/>
</dbReference>
<dbReference type="Gene3D" id="3.40.1390.20">
    <property type="entry name" value="HprK N-terminal domain-like"/>
    <property type="match status" value="1"/>
</dbReference>
<feature type="non-terminal residue" evidence="2">
    <location>
        <position position="270"/>
    </location>
</feature>
<dbReference type="SUPFAM" id="SSF75138">
    <property type="entry name" value="HprK N-terminal domain-like"/>
    <property type="match status" value="1"/>
</dbReference>
<dbReference type="Pfam" id="PF07085">
    <property type="entry name" value="DRTGG"/>
    <property type="match status" value="1"/>
</dbReference>
<name>A0A381UUR1_9ZZZZ</name>
<evidence type="ECO:0000259" key="1">
    <source>
        <dbReference type="Pfam" id="PF07085"/>
    </source>
</evidence>
<proteinExistence type="predicted"/>
<feature type="domain" description="DRTGG" evidence="1">
    <location>
        <begin position="181"/>
        <end position="270"/>
    </location>
</feature>